<dbReference type="SMART" id="SM00061">
    <property type="entry name" value="MATH"/>
    <property type="match status" value="1"/>
</dbReference>
<dbReference type="OrthoDB" id="5947827at2759"/>
<evidence type="ECO:0000256" key="1">
    <source>
        <dbReference type="ARBA" id="ARBA00022499"/>
    </source>
</evidence>
<protein>
    <recommendedName>
        <fullName evidence="5">MATH domain-containing protein</fullName>
    </recommendedName>
</protein>
<keyword evidence="7" id="KW-1185">Reference proteome</keyword>
<sequence length="285" mass="31809">MHVIFSSFLANEDFQPQVGYEAFGAASNYSDLESKNVKDLSLDSKGNNDNTKRAVAVNSEKLKIVQEALGFLDGKLEASAGKCKEREDVLKGLSKLYETQEKAILALQNTVAMQGVEIAQLTMKLEGIAKLSDDGILNWEIKDYRKRKLEAATTGPTSFYSEAFFTSRTGYKMCGRVYLNGDGVGKGKYLSIFFAIKRGDHDSFLQWPFRRRVCFRLLNQSGKPHIEDAFRPDPSSSSFSKPQREMNIASGCPLFALQEDVENPQKGFIKNDTILLQIEVNASDT</sequence>
<dbReference type="SUPFAM" id="SSF49599">
    <property type="entry name" value="TRAF domain-like"/>
    <property type="match status" value="1"/>
</dbReference>
<dbReference type="AlphaFoldDB" id="A0A2G8JUZ5"/>
<dbReference type="Pfam" id="PF21355">
    <property type="entry name" value="TRAF-mep_MATH"/>
    <property type="match status" value="1"/>
</dbReference>
<feature type="domain" description="MATH" evidence="5">
    <location>
        <begin position="134"/>
        <end position="280"/>
    </location>
</feature>
<dbReference type="GO" id="GO:0009898">
    <property type="term" value="C:cytoplasmic side of plasma membrane"/>
    <property type="evidence" value="ECO:0007669"/>
    <property type="project" value="TreeGrafter"/>
</dbReference>
<evidence type="ECO:0000256" key="2">
    <source>
        <dbReference type="ARBA" id="ARBA00022703"/>
    </source>
</evidence>
<dbReference type="Proteomes" id="UP000230750">
    <property type="component" value="Unassembled WGS sequence"/>
</dbReference>
<dbReference type="GO" id="GO:0005164">
    <property type="term" value="F:tumor necrosis factor receptor binding"/>
    <property type="evidence" value="ECO:0007669"/>
    <property type="project" value="TreeGrafter"/>
</dbReference>
<dbReference type="FunFam" id="2.60.210.10:FF:000001">
    <property type="entry name" value="TNF receptor-associated factor"/>
    <property type="match status" value="1"/>
</dbReference>
<dbReference type="GO" id="GO:0043122">
    <property type="term" value="P:regulation of canonical NF-kappaB signal transduction"/>
    <property type="evidence" value="ECO:0007669"/>
    <property type="project" value="TreeGrafter"/>
</dbReference>
<evidence type="ECO:0000313" key="6">
    <source>
        <dbReference type="EMBL" id="PIK39572.1"/>
    </source>
</evidence>
<evidence type="ECO:0000259" key="5">
    <source>
        <dbReference type="PROSITE" id="PS50144"/>
    </source>
</evidence>
<evidence type="ECO:0000256" key="4">
    <source>
        <dbReference type="ARBA" id="ARBA00023054"/>
    </source>
</evidence>
<keyword evidence="4" id="KW-0175">Coiled coil</keyword>
<keyword evidence="2" id="KW-0053">Apoptosis</keyword>
<organism evidence="6 7">
    <name type="scientific">Stichopus japonicus</name>
    <name type="common">Sea cucumber</name>
    <dbReference type="NCBI Taxonomy" id="307972"/>
    <lineage>
        <taxon>Eukaryota</taxon>
        <taxon>Metazoa</taxon>
        <taxon>Echinodermata</taxon>
        <taxon>Eleutherozoa</taxon>
        <taxon>Echinozoa</taxon>
        <taxon>Holothuroidea</taxon>
        <taxon>Aspidochirotacea</taxon>
        <taxon>Aspidochirotida</taxon>
        <taxon>Stichopodidae</taxon>
        <taxon>Apostichopus</taxon>
    </lineage>
</organism>
<dbReference type="InterPro" id="IPR002083">
    <property type="entry name" value="MATH/TRAF_dom"/>
</dbReference>
<dbReference type="PROSITE" id="PS50144">
    <property type="entry name" value="MATH"/>
    <property type="match status" value="1"/>
</dbReference>
<keyword evidence="3" id="KW-0832">Ubl conjugation</keyword>
<reference evidence="6 7" key="1">
    <citation type="journal article" date="2017" name="PLoS Biol.">
        <title>The sea cucumber genome provides insights into morphological evolution and visceral regeneration.</title>
        <authorList>
            <person name="Zhang X."/>
            <person name="Sun L."/>
            <person name="Yuan J."/>
            <person name="Sun Y."/>
            <person name="Gao Y."/>
            <person name="Zhang L."/>
            <person name="Li S."/>
            <person name="Dai H."/>
            <person name="Hamel J.F."/>
            <person name="Liu C."/>
            <person name="Yu Y."/>
            <person name="Liu S."/>
            <person name="Lin W."/>
            <person name="Guo K."/>
            <person name="Jin S."/>
            <person name="Xu P."/>
            <person name="Storey K.B."/>
            <person name="Huan P."/>
            <person name="Zhang T."/>
            <person name="Zhou Y."/>
            <person name="Zhang J."/>
            <person name="Lin C."/>
            <person name="Li X."/>
            <person name="Xing L."/>
            <person name="Huo D."/>
            <person name="Sun M."/>
            <person name="Wang L."/>
            <person name="Mercier A."/>
            <person name="Li F."/>
            <person name="Yang H."/>
            <person name="Xiang J."/>
        </authorList>
    </citation>
    <scope>NUCLEOTIDE SEQUENCE [LARGE SCALE GENOMIC DNA]</scope>
    <source>
        <strain evidence="6">Shaxun</strain>
        <tissue evidence="6">Muscle</tissue>
    </source>
</reference>
<evidence type="ECO:0000313" key="7">
    <source>
        <dbReference type="Proteomes" id="UP000230750"/>
    </source>
</evidence>
<dbReference type="EMBL" id="MRZV01001225">
    <property type="protein sequence ID" value="PIK39572.1"/>
    <property type="molecule type" value="Genomic_DNA"/>
</dbReference>
<dbReference type="STRING" id="307972.A0A2G8JUZ5"/>
<dbReference type="Gene3D" id="2.60.210.10">
    <property type="entry name" value="Apoptosis, Tumor Necrosis Factor Receptor Associated Protein 2, Chain A"/>
    <property type="match status" value="1"/>
</dbReference>
<dbReference type="PANTHER" id="PTHR10131">
    <property type="entry name" value="TNF RECEPTOR ASSOCIATED FACTOR"/>
    <property type="match status" value="1"/>
</dbReference>
<accession>A0A2G8JUZ5</accession>
<keyword evidence="1" id="KW-1017">Isopeptide bond</keyword>
<proteinExistence type="predicted"/>
<comment type="caution">
    <text evidence="6">The sequence shown here is derived from an EMBL/GenBank/DDBJ whole genome shotgun (WGS) entry which is preliminary data.</text>
</comment>
<dbReference type="GO" id="GO:0006915">
    <property type="term" value="P:apoptotic process"/>
    <property type="evidence" value="ECO:0007669"/>
    <property type="project" value="UniProtKB-KW"/>
</dbReference>
<evidence type="ECO:0000256" key="3">
    <source>
        <dbReference type="ARBA" id="ARBA00022843"/>
    </source>
</evidence>
<dbReference type="InterPro" id="IPR049342">
    <property type="entry name" value="TRAF1-6_MATH_dom"/>
</dbReference>
<name>A0A2G8JUZ5_STIJA</name>
<gene>
    <name evidence="6" type="ORF">BSL78_23579</name>
</gene>
<dbReference type="PANTHER" id="PTHR10131:SF138">
    <property type="entry name" value="RE66324P"/>
    <property type="match status" value="1"/>
</dbReference>
<dbReference type="InterPro" id="IPR008974">
    <property type="entry name" value="TRAF-like"/>
</dbReference>